<accession>A0A8J2S0U8</accession>
<evidence type="ECO:0000256" key="1">
    <source>
        <dbReference type="SAM" id="MobiDB-lite"/>
    </source>
</evidence>
<evidence type="ECO:0000313" key="3">
    <source>
        <dbReference type="Proteomes" id="UP000789390"/>
    </source>
</evidence>
<dbReference type="AlphaFoldDB" id="A0A8J2S0U8"/>
<reference evidence="2" key="1">
    <citation type="submission" date="2021-11" db="EMBL/GenBank/DDBJ databases">
        <authorList>
            <person name="Schell T."/>
        </authorList>
    </citation>
    <scope>NUCLEOTIDE SEQUENCE</scope>
    <source>
        <strain evidence="2">M5</strain>
    </source>
</reference>
<gene>
    <name evidence="2" type="ORF">DGAL_LOCUS10350</name>
</gene>
<dbReference type="EMBL" id="CAKKLH010000251">
    <property type="protein sequence ID" value="CAH0107065.1"/>
    <property type="molecule type" value="Genomic_DNA"/>
</dbReference>
<dbReference type="Proteomes" id="UP000789390">
    <property type="component" value="Unassembled WGS sequence"/>
</dbReference>
<name>A0A8J2S0U8_9CRUS</name>
<comment type="caution">
    <text evidence="2">The sequence shown here is derived from an EMBL/GenBank/DDBJ whole genome shotgun (WGS) entry which is preliminary data.</text>
</comment>
<feature type="region of interest" description="Disordered" evidence="1">
    <location>
        <begin position="281"/>
        <end position="319"/>
    </location>
</feature>
<protein>
    <submittedName>
        <fullName evidence="2">Uncharacterized protein</fullName>
    </submittedName>
</protein>
<feature type="region of interest" description="Disordered" evidence="1">
    <location>
        <begin position="204"/>
        <end position="246"/>
    </location>
</feature>
<evidence type="ECO:0000313" key="2">
    <source>
        <dbReference type="EMBL" id="CAH0107065.1"/>
    </source>
</evidence>
<keyword evidence="3" id="KW-1185">Reference proteome</keyword>
<sequence>MTIFRSKCSGFYRDRLSWLFPNASTNPAYKLAVSSNYNQVHVIESAKGSEITLKPPGKKTLIATQPLFRRQVSLKSPVKPLVKPPVKPPVKPLVKPTVKPSVKSPVKPPVKPTVKPPVKPLVNLPVKPQVKPSIKPPAKIVIPDVKDCKRLARSLSKETAKTPDVMNTRAKMNSIPTRLNLSLKAKGIQNVPVSKNPVSLKISNIHSNKDDSKPATLPTKKNQSLNETTVSTTTKTLNSENPTRAKMSVRDNQISTMKRLSVNGNRVAIKTPTNAALTKTSVENNPVSKEHPTRVAKNVITPKPLARKTETKNKTMRKS</sequence>
<organism evidence="2 3">
    <name type="scientific">Daphnia galeata</name>
    <dbReference type="NCBI Taxonomy" id="27404"/>
    <lineage>
        <taxon>Eukaryota</taxon>
        <taxon>Metazoa</taxon>
        <taxon>Ecdysozoa</taxon>
        <taxon>Arthropoda</taxon>
        <taxon>Crustacea</taxon>
        <taxon>Branchiopoda</taxon>
        <taxon>Diplostraca</taxon>
        <taxon>Cladocera</taxon>
        <taxon>Anomopoda</taxon>
        <taxon>Daphniidae</taxon>
        <taxon>Daphnia</taxon>
    </lineage>
</organism>
<proteinExistence type="predicted"/>